<keyword evidence="7" id="KW-1185">Reference proteome</keyword>
<dbReference type="SUPFAM" id="SSF52172">
    <property type="entry name" value="CheY-like"/>
    <property type="match status" value="1"/>
</dbReference>
<evidence type="ECO:0000259" key="5">
    <source>
        <dbReference type="PROSITE" id="PS50110"/>
    </source>
</evidence>
<evidence type="ECO:0000313" key="7">
    <source>
        <dbReference type="Proteomes" id="UP001061862"/>
    </source>
</evidence>
<organism evidence="6 7">
    <name type="scientific">Devosia neptuniae</name>
    <dbReference type="NCBI Taxonomy" id="191302"/>
    <lineage>
        <taxon>Bacteria</taxon>
        <taxon>Pseudomonadati</taxon>
        <taxon>Pseudomonadota</taxon>
        <taxon>Alphaproteobacteria</taxon>
        <taxon>Hyphomicrobiales</taxon>
        <taxon>Devosiaceae</taxon>
        <taxon>Devosia</taxon>
    </lineage>
</organism>
<evidence type="ECO:0000256" key="2">
    <source>
        <dbReference type="ARBA" id="ARBA00023015"/>
    </source>
</evidence>
<reference evidence="6 7" key="1">
    <citation type="submission" date="2022-09" db="EMBL/GenBank/DDBJ databases">
        <title>Interaction between co-microsymbionts with complementary sets of symbiotic genes in legume-rhizobium systems.</title>
        <authorList>
            <person name="Safronova V."/>
            <person name="Sazanova A."/>
            <person name="Afonin A."/>
            <person name="Chirak E."/>
        </authorList>
    </citation>
    <scope>NUCLEOTIDE SEQUENCE [LARGE SCALE GENOMIC DNA]</scope>
    <source>
        <strain evidence="6 7">A18/4-1</strain>
        <plasmid evidence="6 7">p_unnamed1</plasmid>
    </source>
</reference>
<dbReference type="PROSITE" id="PS50110">
    <property type="entry name" value="RESPONSE_REGULATORY"/>
    <property type="match status" value="1"/>
</dbReference>
<sequence length="151" mass="16539">MTWLAIGDKPARINREPAAINRPVPSPTGTLRILIVEDEFLIALELENRLLDAGFEVVGIAATAEEALSLAASELPDLAITDIRLAGRKDGVDTAIELFTTLRLRSIFSSAHANDTETRNRAAPAYPIGWLQKPYPANVLVRMIRSYLMDG</sequence>
<dbReference type="Pfam" id="PF00072">
    <property type="entry name" value="Response_reg"/>
    <property type="match status" value="1"/>
</dbReference>
<feature type="domain" description="Response regulatory" evidence="5">
    <location>
        <begin position="32"/>
        <end position="148"/>
    </location>
</feature>
<geneLocation type="plasmid" evidence="6 7">
    <name>p_unnamed1</name>
</geneLocation>
<dbReference type="InterPro" id="IPR001789">
    <property type="entry name" value="Sig_transdc_resp-reg_receiver"/>
</dbReference>
<name>A0ABY6C6X7_9HYPH</name>
<keyword evidence="3" id="KW-0804">Transcription</keyword>
<feature type="modified residue" description="4-aspartylphosphate" evidence="4">
    <location>
        <position position="82"/>
    </location>
</feature>
<gene>
    <name evidence="6" type="ORF">N8A98_00325</name>
</gene>
<dbReference type="InterPro" id="IPR011006">
    <property type="entry name" value="CheY-like_superfamily"/>
</dbReference>
<dbReference type="InterPro" id="IPR050595">
    <property type="entry name" value="Bact_response_regulator"/>
</dbReference>
<dbReference type="RefSeq" id="WP_262165594.1">
    <property type="nucleotide sequence ID" value="NZ_CP104964.1"/>
</dbReference>
<dbReference type="SMART" id="SM00448">
    <property type="entry name" value="REC"/>
    <property type="match status" value="1"/>
</dbReference>
<dbReference type="EMBL" id="CP104964">
    <property type="protein sequence ID" value="UXN68002.1"/>
    <property type="molecule type" value="Genomic_DNA"/>
</dbReference>
<proteinExistence type="predicted"/>
<evidence type="ECO:0000256" key="1">
    <source>
        <dbReference type="ARBA" id="ARBA00022553"/>
    </source>
</evidence>
<dbReference type="Proteomes" id="UP001061862">
    <property type="component" value="Plasmid p_unnamed1"/>
</dbReference>
<evidence type="ECO:0000256" key="4">
    <source>
        <dbReference type="PROSITE-ProRule" id="PRU00169"/>
    </source>
</evidence>
<dbReference type="PANTHER" id="PTHR44591:SF3">
    <property type="entry name" value="RESPONSE REGULATORY DOMAIN-CONTAINING PROTEIN"/>
    <property type="match status" value="1"/>
</dbReference>
<accession>A0ABY6C6X7</accession>
<keyword evidence="2" id="KW-0805">Transcription regulation</keyword>
<keyword evidence="6" id="KW-0614">Plasmid</keyword>
<dbReference type="Gene3D" id="3.40.50.2300">
    <property type="match status" value="1"/>
</dbReference>
<evidence type="ECO:0000313" key="6">
    <source>
        <dbReference type="EMBL" id="UXN68002.1"/>
    </source>
</evidence>
<dbReference type="PANTHER" id="PTHR44591">
    <property type="entry name" value="STRESS RESPONSE REGULATOR PROTEIN 1"/>
    <property type="match status" value="1"/>
</dbReference>
<evidence type="ECO:0000256" key="3">
    <source>
        <dbReference type="ARBA" id="ARBA00023163"/>
    </source>
</evidence>
<keyword evidence="1 4" id="KW-0597">Phosphoprotein</keyword>
<protein>
    <submittedName>
        <fullName evidence="6">Response regulator</fullName>
    </submittedName>
</protein>